<comment type="similarity">
    <text evidence="1">Belongs to the ATP12 family.</text>
</comment>
<dbReference type="Pfam" id="PF07542">
    <property type="entry name" value="ATP12"/>
    <property type="match status" value="1"/>
</dbReference>
<evidence type="ECO:0000313" key="4">
    <source>
        <dbReference type="EMBL" id="GLQ57469.1"/>
    </source>
</evidence>
<dbReference type="PANTHER" id="PTHR21013">
    <property type="entry name" value="ATP SYNTHASE MITOCHONDRIAL F1 COMPLEX ASSEMBLY FACTOR 2/ATP12 PROTEIN, MITOCHONDRIAL PRECURSOR"/>
    <property type="match status" value="1"/>
</dbReference>
<organism evidence="4 5">
    <name type="scientific">Devosia nitrariae</name>
    <dbReference type="NCBI Taxonomy" id="2071872"/>
    <lineage>
        <taxon>Bacteria</taxon>
        <taxon>Pseudomonadati</taxon>
        <taxon>Pseudomonadota</taxon>
        <taxon>Alphaproteobacteria</taxon>
        <taxon>Hyphomicrobiales</taxon>
        <taxon>Devosiaceae</taxon>
        <taxon>Devosia</taxon>
    </lineage>
</organism>
<dbReference type="RefSeq" id="WP_284342859.1">
    <property type="nucleotide sequence ID" value="NZ_BSNS01000024.1"/>
</dbReference>
<dbReference type="PANTHER" id="PTHR21013:SF10">
    <property type="entry name" value="ATP SYNTHASE MITOCHONDRIAL F1 COMPLEX ASSEMBLY FACTOR 2"/>
    <property type="match status" value="1"/>
</dbReference>
<dbReference type="Gene3D" id="3.30.2180.10">
    <property type="entry name" value="ATP12-like"/>
    <property type="match status" value="1"/>
</dbReference>
<dbReference type="InterPro" id="IPR011419">
    <property type="entry name" value="ATP12_ATP_synth-F1-assembly"/>
</dbReference>
<evidence type="ECO:0000313" key="5">
    <source>
        <dbReference type="Proteomes" id="UP001156691"/>
    </source>
</evidence>
<accession>A0ABQ5WCE6</accession>
<protein>
    <submittedName>
        <fullName evidence="4">ATPase</fullName>
    </submittedName>
</protein>
<keyword evidence="3" id="KW-0143">Chaperone</keyword>
<name>A0ABQ5WCE6_9HYPH</name>
<dbReference type="SUPFAM" id="SSF160909">
    <property type="entry name" value="ATP12-like"/>
    <property type="match status" value="1"/>
</dbReference>
<evidence type="ECO:0000256" key="3">
    <source>
        <dbReference type="ARBA" id="ARBA00023186"/>
    </source>
</evidence>
<evidence type="ECO:0000256" key="1">
    <source>
        <dbReference type="ARBA" id="ARBA00008231"/>
    </source>
</evidence>
<dbReference type="Gene3D" id="1.10.3580.10">
    <property type="entry name" value="ATP12 ATPase"/>
    <property type="match status" value="1"/>
</dbReference>
<evidence type="ECO:0000256" key="2">
    <source>
        <dbReference type="ARBA" id="ARBA00022946"/>
    </source>
</evidence>
<proteinExistence type="inferred from homology"/>
<comment type="caution">
    <text evidence="4">The sequence shown here is derived from an EMBL/GenBank/DDBJ whole genome shotgun (WGS) entry which is preliminary data.</text>
</comment>
<dbReference type="InterPro" id="IPR023335">
    <property type="entry name" value="ATP12_ortho_dom_sf"/>
</dbReference>
<dbReference type="Proteomes" id="UP001156691">
    <property type="component" value="Unassembled WGS sequence"/>
</dbReference>
<dbReference type="EMBL" id="BSNS01000024">
    <property type="protein sequence ID" value="GLQ57469.1"/>
    <property type="molecule type" value="Genomic_DNA"/>
</dbReference>
<sequence>MRDFVEDALNHRDDGYGRAQRLIKRELPKRFYKETGVAAVEGGYTVTLDGRPTRTPGNKTPVAVPVVDLAEAMAAEWAGQGERIDAETMPVVRLVNSALESGSETLPAFREEVVKYAASDLLLYRADSPRELVAEQERLWDDALVRAARHFGVSFQPTIGILHQPQPEATLSRLGEMLAAEGLLTMTALVSITNLTGSGILALSLRHQLLEPEDVWVRAHVDEDHQARLWGMDEEAALRRTKRKAEFDAAVAVLEFLGEERGR</sequence>
<keyword evidence="2" id="KW-0809">Transit peptide</keyword>
<gene>
    <name evidence="4" type="ORF">GCM10010862_47280</name>
</gene>
<reference evidence="5" key="1">
    <citation type="journal article" date="2019" name="Int. J. Syst. Evol. Microbiol.">
        <title>The Global Catalogue of Microorganisms (GCM) 10K type strain sequencing project: providing services to taxonomists for standard genome sequencing and annotation.</title>
        <authorList>
            <consortium name="The Broad Institute Genomics Platform"/>
            <consortium name="The Broad Institute Genome Sequencing Center for Infectious Disease"/>
            <person name="Wu L."/>
            <person name="Ma J."/>
        </authorList>
    </citation>
    <scope>NUCLEOTIDE SEQUENCE [LARGE SCALE GENOMIC DNA]</scope>
    <source>
        <strain evidence="5">NBRC 112416</strain>
    </source>
</reference>
<keyword evidence="5" id="KW-1185">Reference proteome</keyword>
<dbReference type="InterPro" id="IPR042272">
    <property type="entry name" value="ATP12_ATP_synth-F1-assembly_N"/>
</dbReference>